<evidence type="ECO:0000256" key="2">
    <source>
        <dbReference type="SAM" id="Phobius"/>
    </source>
</evidence>
<dbReference type="InterPro" id="IPR012440">
    <property type="entry name" value="DUF1641"/>
</dbReference>
<keyword evidence="2" id="KW-0812">Transmembrane</keyword>
<name>A0A562QQN5_9BACI</name>
<keyword evidence="4" id="KW-1185">Reference proteome</keyword>
<dbReference type="AlphaFoldDB" id="A0A562QQN5"/>
<evidence type="ECO:0000313" key="4">
    <source>
        <dbReference type="Proteomes" id="UP000315711"/>
    </source>
</evidence>
<evidence type="ECO:0000313" key="3">
    <source>
        <dbReference type="EMBL" id="TWI59015.1"/>
    </source>
</evidence>
<feature type="region of interest" description="Disordered" evidence="1">
    <location>
        <begin position="156"/>
        <end position="208"/>
    </location>
</feature>
<gene>
    <name evidence="3" type="ORF">IQ10_00726</name>
</gene>
<dbReference type="PANTHER" id="PTHR38433:SF1">
    <property type="entry name" value="DUF1641 DOMAIN-CONTAINING PROTEIN"/>
    <property type="match status" value="1"/>
</dbReference>
<proteinExistence type="predicted"/>
<dbReference type="OrthoDB" id="147801at2"/>
<accession>A0A562QQN5</accession>
<dbReference type="PANTHER" id="PTHR38433">
    <property type="match status" value="1"/>
</dbReference>
<dbReference type="Proteomes" id="UP000315711">
    <property type="component" value="Unassembled WGS sequence"/>
</dbReference>
<dbReference type="EMBL" id="VLKZ01000002">
    <property type="protein sequence ID" value="TWI59015.1"/>
    <property type="molecule type" value="Genomic_DNA"/>
</dbReference>
<reference evidence="3 4" key="1">
    <citation type="journal article" date="2015" name="Stand. Genomic Sci.">
        <title>Genomic Encyclopedia of Bacterial and Archaeal Type Strains, Phase III: the genomes of soil and plant-associated and newly described type strains.</title>
        <authorList>
            <person name="Whitman W.B."/>
            <person name="Woyke T."/>
            <person name="Klenk H.P."/>
            <person name="Zhou Y."/>
            <person name="Lilburn T.G."/>
            <person name="Beck B.J."/>
            <person name="De Vos P."/>
            <person name="Vandamme P."/>
            <person name="Eisen J.A."/>
            <person name="Garrity G."/>
            <person name="Hugenholtz P."/>
            <person name="Kyrpides N.C."/>
        </authorList>
    </citation>
    <scope>NUCLEOTIDE SEQUENCE [LARGE SCALE GENOMIC DNA]</scope>
    <source>
        <strain evidence="3 4">CGMCC 1.10116</strain>
    </source>
</reference>
<protein>
    <submittedName>
        <fullName evidence="3">Uncharacterized protein YjgD (DUF1641 family)</fullName>
    </submittedName>
</protein>
<keyword evidence="2" id="KW-1133">Transmembrane helix</keyword>
<keyword evidence="2" id="KW-0472">Membrane</keyword>
<feature type="compositionally biased region" description="Basic and acidic residues" evidence="1">
    <location>
        <begin position="156"/>
        <end position="165"/>
    </location>
</feature>
<comment type="caution">
    <text evidence="3">The sequence shown here is derived from an EMBL/GenBank/DDBJ whole genome shotgun (WGS) entry which is preliminary data.</text>
</comment>
<sequence>MAKATKVIHRIELSEEEKRKRDLESIENTLLENKEVIEETFEILKHMQDKGVLTLLNGMFGQGDKVLDILVKTADKPETANSIKNLLLMFGTLGTLNVQQLEPMILKLNTGIARVAELSESEEKAGYMTLLKSLNDPEFKRSIAVATTFLKGLGEKQDDLERTTQRPENQTEQLHESMEGSDITADDSTKEVTSSSQKKPPSTSKGGNSWMLVVAGVTLLSIPLSMMFKKNK</sequence>
<dbReference type="Pfam" id="PF07849">
    <property type="entry name" value="DUF1641"/>
    <property type="match status" value="1"/>
</dbReference>
<evidence type="ECO:0000256" key="1">
    <source>
        <dbReference type="SAM" id="MobiDB-lite"/>
    </source>
</evidence>
<feature type="compositionally biased region" description="Low complexity" evidence="1">
    <location>
        <begin position="193"/>
        <end position="205"/>
    </location>
</feature>
<organism evidence="3 4">
    <name type="scientific">Halalkalibacter nanhaiisediminis</name>
    <dbReference type="NCBI Taxonomy" id="688079"/>
    <lineage>
        <taxon>Bacteria</taxon>
        <taxon>Bacillati</taxon>
        <taxon>Bacillota</taxon>
        <taxon>Bacilli</taxon>
        <taxon>Bacillales</taxon>
        <taxon>Bacillaceae</taxon>
        <taxon>Halalkalibacter</taxon>
    </lineage>
</organism>
<feature type="transmembrane region" description="Helical" evidence="2">
    <location>
        <begin position="209"/>
        <end position="228"/>
    </location>
</feature>